<accession>A0A1N6XQN8</accession>
<evidence type="ECO:0000313" key="3">
    <source>
        <dbReference type="EMBL" id="SIR04627.1"/>
    </source>
</evidence>
<protein>
    <submittedName>
        <fullName evidence="3">Predicted amino acid racemase</fullName>
    </submittedName>
</protein>
<dbReference type="InterPro" id="IPR048449">
    <property type="entry name" value="YhfX-like_C"/>
</dbReference>
<dbReference type="InterPro" id="IPR001608">
    <property type="entry name" value="Ala_racemase_N"/>
</dbReference>
<dbReference type="SUPFAM" id="SSF51419">
    <property type="entry name" value="PLP-binding barrel"/>
    <property type="match status" value="1"/>
</dbReference>
<dbReference type="InterPro" id="IPR029066">
    <property type="entry name" value="PLP-binding_barrel"/>
</dbReference>
<dbReference type="Pfam" id="PF21279">
    <property type="entry name" value="YhfX-like_C"/>
    <property type="match status" value="1"/>
</dbReference>
<feature type="domain" description="YhfX-like C-terminal" evidence="2">
    <location>
        <begin position="280"/>
        <end position="368"/>
    </location>
</feature>
<evidence type="ECO:0000313" key="4">
    <source>
        <dbReference type="Proteomes" id="UP000186400"/>
    </source>
</evidence>
<sequence>MFLEKMINQNPELIEAVRFFHTKGLIQPDSYVLDMDAIMENSLRISRKAVDLNLRLYLMTKQFGRNPMVASRILELDNFDGIVAVDYREAETLAKAGLPLGHIGHLVQIPEHLIGSLLHYKPEIITVYSIDNARFIGEEAVKSGFEQPVMLRVWKDKNSLYPQQEGGIHVSGVEDFYNRISSVKGVRLSGVTGFPALVYDSIKGVVTKTSNLDAVKESAKILERLGADIGQINLPSLNHDGTLELLAENGGTHAEPGHGVLGTTPDRIEPDSQGKPALCYLSEISHNFEGKGYCYGGGYYSRSHMQNALVGSQRSLIGCENGCIDYYFVLERPFKAGMPVVTCFRSQIFVTRSRVSVIEGLSKGKPQVAGTFTAQGERVC</sequence>
<keyword evidence="4" id="KW-1185">Reference proteome</keyword>
<dbReference type="Gene3D" id="2.40.37.30">
    <property type="match status" value="2"/>
</dbReference>
<dbReference type="Pfam" id="PF01168">
    <property type="entry name" value="Ala_racemase_N"/>
    <property type="match status" value="1"/>
</dbReference>
<proteinExistence type="predicted"/>
<evidence type="ECO:0000259" key="1">
    <source>
        <dbReference type="Pfam" id="PF01168"/>
    </source>
</evidence>
<name>A0A1N6XQN8_9SPIO</name>
<reference evidence="3 4" key="1">
    <citation type="submission" date="2017-01" db="EMBL/GenBank/DDBJ databases">
        <authorList>
            <person name="Mah S.A."/>
            <person name="Swanson W.J."/>
            <person name="Moy G.W."/>
            <person name="Vacquier V.D."/>
        </authorList>
    </citation>
    <scope>NUCLEOTIDE SEQUENCE [LARGE SCALE GENOMIC DNA]</scope>
    <source>
        <strain evidence="3 4">ASpG1</strain>
    </source>
</reference>
<feature type="domain" description="Alanine racemase N-terminal" evidence="1">
    <location>
        <begin position="34"/>
        <end position="265"/>
    </location>
</feature>
<dbReference type="RefSeq" id="WP_076489925.1">
    <property type="nucleotide sequence ID" value="NZ_FTMS01000029.1"/>
</dbReference>
<dbReference type="AlphaFoldDB" id="A0A1N6XQN8"/>
<dbReference type="EMBL" id="FTMS01000029">
    <property type="protein sequence ID" value="SIR04627.1"/>
    <property type="molecule type" value="Genomic_DNA"/>
</dbReference>
<dbReference type="Proteomes" id="UP000186400">
    <property type="component" value="Unassembled WGS sequence"/>
</dbReference>
<dbReference type="STRING" id="159291.SAMN05920897_1296"/>
<dbReference type="OrthoDB" id="3189402at2"/>
<evidence type="ECO:0000259" key="2">
    <source>
        <dbReference type="Pfam" id="PF21279"/>
    </source>
</evidence>
<gene>
    <name evidence="3" type="ORF">SAMN05920897_1296</name>
</gene>
<organism evidence="3 4">
    <name type="scientific">Alkalispirochaeta americana</name>
    <dbReference type="NCBI Taxonomy" id="159291"/>
    <lineage>
        <taxon>Bacteria</taxon>
        <taxon>Pseudomonadati</taxon>
        <taxon>Spirochaetota</taxon>
        <taxon>Spirochaetia</taxon>
        <taxon>Spirochaetales</taxon>
        <taxon>Spirochaetaceae</taxon>
        <taxon>Alkalispirochaeta</taxon>
    </lineage>
</organism>